<dbReference type="AlphaFoldDB" id="A0ABD3K1P4"/>
<gene>
    <name evidence="1" type="ORF">ACJRO7_022305</name>
</gene>
<keyword evidence="2" id="KW-1185">Reference proteome</keyword>
<evidence type="ECO:0000313" key="1">
    <source>
        <dbReference type="EMBL" id="KAL3732762.1"/>
    </source>
</evidence>
<evidence type="ECO:0000313" key="2">
    <source>
        <dbReference type="Proteomes" id="UP001634007"/>
    </source>
</evidence>
<organism evidence="1 2">
    <name type="scientific">Eucalyptus globulus</name>
    <name type="common">Tasmanian blue gum</name>
    <dbReference type="NCBI Taxonomy" id="34317"/>
    <lineage>
        <taxon>Eukaryota</taxon>
        <taxon>Viridiplantae</taxon>
        <taxon>Streptophyta</taxon>
        <taxon>Embryophyta</taxon>
        <taxon>Tracheophyta</taxon>
        <taxon>Spermatophyta</taxon>
        <taxon>Magnoliopsida</taxon>
        <taxon>eudicotyledons</taxon>
        <taxon>Gunneridae</taxon>
        <taxon>Pentapetalae</taxon>
        <taxon>rosids</taxon>
        <taxon>malvids</taxon>
        <taxon>Myrtales</taxon>
        <taxon>Myrtaceae</taxon>
        <taxon>Myrtoideae</taxon>
        <taxon>Eucalypteae</taxon>
        <taxon>Eucalyptus</taxon>
    </lineage>
</organism>
<sequence length="147" mass="15744">LGRSNSGGRAGGLDGLTAKKRAAATSGNGRGENGFWRCGRLRRSCWCRAEMAELSQESRTGRGAGLQRQLSLELAGRRKVAAGVVAASTLGAHQQEGDDGVETVGQAGQGVELRRWAVSRMELGGCWCGRSEARLWVWAGRCSRRQQ</sequence>
<name>A0ABD3K1P4_EUCGL</name>
<accession>A0ABD3K1P4</accession>
<dbReference type="EMBL" id="JBJKBG010000006">
    <property type="protein sequence ID" value="KAL3732762.1"/>
    <property type="molecule type" value="Genomic_DNA"/>
</dbReference>
<feature type="non-terminal residue" evidence="1">
    <location>
        <position position="1"/>
    </location>
</feature>
<protein>
    <submittedName>
        <fullName evidence="1">Uncharacterized protein</fullName>
    </submittedName>
</protein>
<comment type="caution">
    <text evidence="1">The sequence shown here is derived from an EMBL/GenBank/DDBJ whole genome shotgun (WGS) entry which is preliminary data.</text>
</comment>
<dbReference type="Proteomes" id="UP001634007">
    <property type="component" value="Unassembled WGS sequence"/>
</dbReference>
<reference evidence="1 2" key="1">
    <citation type="submission" date="2024-11" db="EMBL/GenBank/DDBJ databases">
        <title>Chromosome-level genome assembly of Eucalyptus globulus Labill. provides insights into its genome evolution.</title>
        <authorList>
            <person name="Li X."/>
        </authorList>
    </citation>
    <scope>NUCLEOTIDE SEQUENCE [LARGE SCALE GENOMIC DNA]</scope>
    <source>
        <strain evidence="1">CL2024</strain>
        <tissue evidence="1">Fresh tender leaves</tissue>
    </source>
</reference>
<proteinExistence type="predicted"/>